<reference evidence="3" key="1">
    <citation type="submission" date="2020-01" db="EMBL/GenBank/DDBJ databases">
        <title>'Steroidobacter agaridevorans' sp. nov., agar-degrading bacteria isolated from rhizosphere soils.</title>
        <authorList>
            <person name="Ikenaga M."/>
            <person name="Kataoka M."/>
            <person name="Murouchi A."/>
            <person name="Katsuragi S."/>
            <person name="Sakai M."/>
        </authorList>
    </citation>
    <scope>NUCLEOTIDE SEQUENCE [LARGE SCALE GENOMIC DNA]</scope>
    <source>
        <strain evidence="3">YU21-B</strain>
    </source>
</reference>
<keyword evidence="1" id="KW-1133">Transmembrane helix</keyword>
<dbReference type="EMBL" id="BLJN01000003">
    <property type="protein sequence ID" value="GFE80871.1"/>
    <property type="molecule type" value="Genomic_DNA"/>
</dbReference>
<dbReference type="PANTHER" id="PTHR28026:SF9">
    <property type="entry name" value="2-HYDROXY-PALMITIC ACID DIOXYGENASE MPO1"/>
    <property type="match status" value="1"/>
</dbReference>
<feature type="transmembrane region" description="Helical" evidence="1">
    <location>
        <begin position="128"/>
        <end position="148"/>
    </location>
</feature>
<sequence length="155" mass="17832">MRTVEQWLDEYGESHRNAINKALHWICVPIIVVSLIGLLWSVPAPRTWQEISPLLNWGLLFLLAGVVYYLSMSWSLAVGMAVFAGLVTLAIVGLQSLPWPLWSVCIALFVVAWIGQFIGHHYEGRRPSFFKDIQFLMIGPLWLLSFIYRKMRIPY</sequence>
<feature type="transmembrane region" description="Helical" evidence="1">
    <location>
        <begin position="22"/>
        <end position="42"/>
    </location>
</feature>
<gene>
    <name evidence="2" type="ORF">GCM10011487_28710</name>
</gene>
<dbReference type="GO" id="GO:0016020">
    <property type="term" value="C:membrane"/>
    <property type="evidence" value="ECO:0007669"/>
    <property type="project" value="GOC"/>
</dbReference>
<feature type="transmembrane region" description="Helical" evidence="1">
    <location>
        <begin position="101"/>
        <end position="122"/>
    </location>
</feature>
<organism evidence="2 3">
    <name type="scientific">Steroidobacter agaridevorans</name>
    <dbReference type="NCBI Taxonomy" id="2695856"/>
    <lineage>
        <taxon>Bacteria</taxon>
        <taxon>Pseudomonadati</taxon>
        <taxon>Pseudomonadota</taxon>
        <taxon>Gammaproteobacteria</taxon>
        <taxon>Steroidobacterales</taxon>
        <taxon>Steroidobacteraceae</taxon>
        <taxon>Steroidobacter</taxon>
    </lineage>
</organism>
<evidence type="ECO:0000313" key="2">
    <source>
        <dbReference type="EMBL" id="GFE80871.1"/>
    </source>
</evidence>
<feature type="transmembrane region" description="Helical" evidence="1">
    <location>
        <begin position="76"/>
        <end position="94"/>
    </location>
</feature>
<comment type="caution">
    <text evidence="2">The sequence shown here is derived from an EMBL/GenBank/DDBJ whole genome shotgun (WGS) entry which is preliminary data.</text>
</comment>
<keyword evidence="1" id="KW-0812">Transmembrane</keyword>
<name>A0A829YDI0_9GAMM</name>
<evidence type="ECO:0000313" key="3">
    <source>
        <dbReference type="Proteomes" id="UP000445000"/>
    </source>
</evidence>
<keyword evidence="1" id="KW-0472">Membrane</keyword>
<dbReference type="AlphaFoldDB" id="A0A829YDI0"/>
<dbReference type="PANTHER" id="PTHR28026">
    <property type="entry name" value="DUF962 DOMAIN PROTEIN (AFU_ORTHOLOGUE AFUA_8G05310)"/>
    <property type="match status" value="1"/>
</dbReference>
<dbReference type="GO" id="GO:0046521">
    <property type="term" value="P:sphingoid catabolic process"/>
    <property type="evidence" value="ECO:0007669"/>
    <property type="project" value="TreeGrafter"/>
</dbReference>
<accession>A0A829YDI0</accession>
<evidence type="ECO:0000256" key="1">
    <source>
        <dbReference type="SAM" id="Phobius"/>
    </source>
</evidence>
<feature type="transmembrane region" description="Helical" evidence="1">
    <location>
        <begin position="54"/>
        <end position="70"/>
    </location>
</feature>
<dbReference type="InterPro" id="IPR009305">
    <property type="entry name" value="Mpo1-like"/>
</dbReference>
<dbReference type="Proteomes" id="UP000445000">
    <property type="component" value="Unassembled WGS sequence"/>
</dbReference>
<dbReference type="RefSeq" id="WP_161812598.1">
    <property type="nucleotide sequence ID" value="NZ_BLJN01000003.1"/>
</dbReference>
<protein>
    <recommendedName>
        <fullName evidence="4">DUF962 domain-containing protein</fullName>
    </recommendedName>
</protein>
<dbReference type="Pfam" id="PF06127">
    <property type="entry name" value="Mpo1-like"/>
    <property type="match status" value="1"/>
</dbReference>
<keyword evidence="3" id="KW-1185">Reference proteome</keyword>
<evidence type="ECO:0008006" key="4">
    <source>
        <dbReference type="Google" id="ProtNLM"/>
    </source>
</evidence>
<proteinExistence type="predicted"/>